<dbReference type="Pfam" id="PF00808">
    <property type="entry name" value="CBFD_NFYB_HMF"/>
    <property type="match status" value="1"/>
</dbReference>
<evidence type="ECO:0000256" key="4">
    <source>
        <dbReference type="ARBA" id="ARBA00023163"/>
    </source>
</evidence>
<feature type="compositionally biased region" description="Acidic residues" evidence="5">
    <location>
        <begin position="52"/>
        <end position="65"/>
    </location>
</feature>
<dbReference type="VEuPathDB" id="AmoebaDB:NAEGRDRAFT_73229"/>
<reference evidence="7 8" key="1">
    <citation type="journal article" date="2010" name="Cell">
        <title>The genome of Naegleria gruberi illuminates early eukaryotic versatility.</title>
        <authorList>
            <person name="Fritz-Laylin L.K."/>
            <person name="Prochnik S.E."/>
            <person name="Ginger M.L."/>
            <person name="Dacks J.B."/>
            <person name="Carpenter M.L."/>
            <person name="Field M.C."/>
            <person name="Kuo A."/>
            <person name="Paredez A."/>
            <person name="Chapman J."/>
            <person name="Pham J."/>
            <person name="Shu S."/>
            <person name="Neupane R."/>
            <person name="Cipriano M."/>
            <person name="Mancuso J."/>
            <person name="Tu H."/>
            <person name="Salamov A."/>
            <person name="Lindquist E."/>
            <person name="Shapiro H."/>
            <person name="Lucas S."/>
            <person name="Grigoriev I.V."/>
            <person name="Cande W.Z."/>
            <person name="Fulton C."/>
            <person name="Rokhsar D.S."/>
            <person name="Dawson S.C."/>
        </authorList>
    </citation>
    <scope>NUCLEOTIDE SEQUENCE [LARGE SCALE GENOMIC DNA]</scope>
    <source>
        <strain evidence="7 8">NEG-M</strain>
    </source>
</reference>
<dbReference type="GeneID" id="8853969"/>
<comment type="similarity">
    <text evidence="1">Belongs to the NFYB/HAP3 subunit family.</text>
</comment>
<dbReference type="SUPFAM" id="SSF47113">
    <property type="entry name" value="Histone-fold"/>
    <property type="match status" value="1"/>
</dbReference>
<name>D2VW30_NAEGR</name>
<keyword evidence="8" id="KW-1185">Reference proteome</keyword>
<evidence type="ECO:0000256" key="3">
    <source>
        <dbReference type="ARBA" id="ARBA00023125"/>
    </source>
</evidence>
<gene>
    <name evidence="7" type="ORF">NAEGRDRAFT_73229</name>
</gene>
<keyword evidence="3" id="KW-0238">DNA-binding</keyword>
<dbReference type="GO" id="GO:0000978">
    <property type="term" value="F:RNA polymerase II cis-regulatory region sequence-specific DNA binding"/>
    <property type="evidence" value="ECO:0007669"/>
    <property type="project" value="TreeGrafter"/>
</dbReference>
<dbReference type="GO" id="GO:0001228">
    <property type="term" value="F:DNA-binding transcription activator activity, RNA polymerase II-specific"/>
    <property type="evidence" value="ECO:0007669"/>
    <property type="project" value="InterPro"/>
</dbReference>
<evidence type="ECO:0000256" key="5">
    <source>
        <dbReference type="SAM" id="MobiDB-lite"/>
    </source>
</evidence>
<feature type="compositionally biased region" description="Basic and acidic residues" evidence="5">
    <location>
        <begin position="17"/>
        <end position="26"/>
    </location>
</feature>
<proteinExistence type="inferred from homology"/>
<keyword evidence="2" id="KW-0805">Transcription regulation</keyword>
<dbReference type="GO" id="GO:0046982">
    <property type="term" value="F:protein heterodimerization activity"/>
    <property type="evidence" value="ECO:0007669"/>
    <property type="project" value="InterPro"/>
</dbReference>
<dbReference type="KEGG" id="ngr:NAEGRDRAFT_73229"/>
<protein>
    <submittedName>
        <fullName evidence="7">Predicted protein</fullName>
    </submittedName>
</protein>
<dbReference type="InterPro" id="IPR027113">
    <property type="entry name" value="Transc_fact_NFYB/HAP3"/>
</dbReference>
<dbReference type="InterPro" id="IPR003958">
    <property type="entry name" value="CBFA_NFYB_domain"/>
</dbReference>
<dbReference type="InterPro" id="IPR009072">
    <property type="entry name" value="Histone-fold"/>
</dbReference>
<dbReference type="Proteomes" id="UP000006671">
    <property type="component" value="Unassembled WGS sequence"/>
</dbReference>
<dbReference type="RefSeq" id="XP_002671687.1">
    <property type="nucleotide sequence ID" value="XM_002671641.1"/>
</dbReference>
<dbReference type="Gene3D" id="1.10.20.10">
    <property type="entry name" value="Histone, subunit A"/>
    <property type="match status" value="1"/>
</dbReference>
<dbReference type="PANTHER" id="PTHR11064:SF9">
    <property type="entry name" value="NUCLEAR TRANSCRIPTION FACTOR Y SUBUNIT BETA"/>
    <property type="match status" value="1"/>
</dbReference>
<feature type="compositionally biased region" description="Polar residues" evidence="5">
    <location>
        <begin position="1"/>
        <end position="11"/>
    </location>
</feature>
<sequence length="203" mass="23036">MSSAEQQQQHLSVVEDSDQRMVEHNEVPIMAKPGEANAYFPSYTTNHPVERDSDEDETEEVDDDENGGRFFDPLFEFKEQDRLLPYANIERIMKKTVEMFNKSAKISKEAKECMQECVTEFICFVTGEASDLCVEEKRKTVAGEDVLNALEKLGFENYCGALKECLTKHRESIKNDKKGSGSNKNKKKSSKGGKNNNNKDTNC</sequence>
<feature type="region of interest" description="Disordered" evidence="5">
    <location>
        <begin position="173"/>
        <end position="203"/>
    </location>
</feature>
<feature type="domain" description="Transcription factor CBF/NF-Y/archaeal histone" evidence="6">
    <location>
        <begin position="83"/>
        <end position="150"/>
    </location>
</feature>
<evidence type="ECO:0000256" key="2">
    <source>
        <dbReference type="ARBA" id="ARBA00023015"/>
    </source>
</evidence>
<dbReference type="STRING" id="5762.D2VW30"/>
<dbReference type="PANTHER" id="PTHR11064">
    <property type="entry name" value="CCAAT-BINDING TRANSCRIPTION FACTOR-RELATED"/>
    <property type="match status" value="1"/>
</dbReference>
<evidence type="ECO:0000313" key="8">
    <source>
        <dbReference type="Proteomes" id="UP000006671"/>
    </source>
</evidence>
<dbReference type="OrthoDB" id="386949at2759"/>
<evidence type="ECO:0000313" key="7">
    <source>
        <dbReference type="EMBL" id="EFC38943.1"/>
    </source>
</evidence>
<dbReference type="AlphaFoldDB" id="D2VW30"/>
<keyword evidence="4" id="KW-0804">Transcription</keyword>
<dbReference type="PRINTS" id="PR00615">
    <property type="entry name" value="CCAATSUBUNTA"/>
</dbReference>
<dbReference type="EMBL" id="GG738903">
    <property type="protein sequence ID" value="EFC38943.1"/>
    <property type="molecule type" value="Genomic_DNA"/>
</dbReference>
<dbReference type="CDD" id="cd22907">
    <property type="entry name" value="HFD_NFYB"/>
    <property type="match status" value="1"/>
</dbReference>
<feature type="compositionally biased region" description="Low complexity" evidence="5">
    <location>
        <begin position="192"/>
        <end position="203"/>
    </location>
</feature>
<dbReference type="eggNOG" id="KOG0869">
    <property type="taxonomic scope" value="Eukaryota"/>
</dbReference>
<dbReference type="GO" id="GO:0016602">
    <property type="term" value="C:CCAAT-binding factor complex"/>
    <property type="evidence" value="ECO:0007669"/>
    <property type="project" value="InterPro"/>
</dbReference>
<evidence type="ECO:0000256" key="1">
    <source>
        <dbReference type="ARBA" id="ARBA00009053"/>
    </source>
</evidence>
<organism evidence="8">
    <name type="scientific">Naegleria gruberi</name>
    <name type="common">Amoeba</name>
    <dbReference type="NCBI Taxonomy" id="5762"/>
    <lineage>
        <taxon>Eukaryota</taxon>
        <taxon>Discoba</taxon>
        <taxon>Heterolobosea</taxon>
        <taxon>Tetramitia</taxon>
        <taxon>Eutetramitia</taxon>
        <taxon>Vahlkampfiidae</taxon>
        <taxon>Naegleria</taxon>
    </lineage>
</organism>
<accession>D2VW30</accession>
<evidence type="ECO:0000259" key="6">
    <source>
        <dbReference type="Pfam" id="PF00808"/>
    </source>
</evidence>
<feature type="region of interest" description="Disordered" evidence="5">
    <location>
        <begin position="1"/>
        <end position="67"/>
    </location>
</feature>
<dbReference type="InParanoid" id="D2VW30"/>